<evidence type="ECO:0000313" key="5">
    <source>
        <dbReference type="EMBL" id="KPL85774.1"/>
    </source>
</evidence>
<dbReference type="RefSeq" id="WP_054494192.1">
    <property type="nucleotide sequence ID" value="NZ_BBZA01000275.1"/>
</dbReference>
<feature type="compositionally biased region" description="Low complexity" evidence="2">
    <location>
        <begin position="484"/>
        <end position="496"/>
    </location>
</feature>
<dbReference type="InterPro" id="IPR027417">
    <property type="entry name" value="P-loop_NTPase"/>
</dbReference>
<evidence type="ECO:0000313" key="6">
    <source>
        <dbReference type="Proteomes" id="UP000037784"/>
    </source>
</evidence>
<name>A0A0M8KAY8_9CHLR</name>
<evidence type="ECO:0000256" key="1">
    <source>
        <dbReference type="SAM" id="Coils"/>
    </source>
</evidence>
<feature type="coiled-coil region" evidence="1">
    <location>
        <begin position="697"/>
        <end position="731"/>
    </location>
</feature>
<reference evidence="6" key="3">
    <citation type="submission" date="2015-08" db="EMBL/GenBank/DDBJ databases">
        <title>Draft Genome Sequence of a Heterotrophic Facultative Anaerobic Bacterium Ardenticatena maritima Strain 110S.</title>
        <authorList>
            <person name="Kawaichi S."/>
            <person name="Yoshida T."/>
            <person name="Sako Y."/>
            <person name="Nakamura R."/>
        </authorList>
    </citation>
    <scope>NUCLEOTIDE SEQUENCE [LARGE SCALE GENOMIC DNA]</scope>
    <source>
        <strain evidence="6">110S</strain>
    </source>
</reference>
<dbReference type="InParanoid" id="A0A0M8KAY8"/>
<proteinExistence type="predicted"/>
<evidence type="ECO:0000259" key="3">
    <source>
        <dbReference type="Pfam" id="PF01935"/>
    </source>
</evidence>
<feature type="compositionally biased region" description="Pro residues" evidence="2">
    <location>
        <begin position="497"/>
        <end position="520"/>
    </location>
</feature>
<dbReference type="EMBL" id="LGKN01000010">
    <property type="protein sequence ID" value="KPL85774.1"/>
    <property type="molecule type" value="Genomic_DNA"/>
</dbReference>
<keyword evidence="6" id="KW-1185">Reference proteome</keyword>
<gene>
    <name evidence="4" type="ORF">ARMA_2944</name>
    <name evidence="5" type="ORF">SE16_14970</name>
</gene>
<dbReference type="PANTHER" id="PTHR30121">
    <property type="entry name" value="UNCHARACTERIZED PROTEIN YJGR-RELATED"/>
    <property type="match status" value="1"/>
</dbReference>
<accession>A0A0M8KAY8</accession>
<organism evidence="4 6">
    <name type="scientific">Ardenticatena maritima</name>
    <dbReference type="NCBI Taxonomy" id="872965"/>
    <lineage>
        <taxon>Bacteria</taxon>
        <taxon>Bacillati</taxon>
        <taxon>Chloroflexota</taxon>
        <taxon>Ardenticatenia</taxon>
        <taxon>Ardenticatenales</taxon>
        <taxon>Ardenticatenaceae</taxon>
        <taxon>Ardenticatena</taxon>
    </lineage>
</organism>
<evidence type="ECO:0000313" key="4">
    <source>
        <dbReference type="EMBL" id="GAP64521.1"/>
    </source>
</evidence>
<keyword evidence="1" id="KW-0175">Coiled coil</keyword>
<dbReference type="InterPro" id="IPR051162">
    <property type="entry name" value="T4SS_component"/>
</dbReference>
<sequence length="858" mass="96063">MQAPPEHLGSFYLGAEYDLDAERLLDRPLLYDARDLTTHAVCVGMTGSGKTGLCIVLLEEAALDKVPAIIIDPKGDMTNLLLQFEELRPEDFRPWVNVDDARRKGLSVEEYAEKIAAQWREGLAEWGISPERMRLLKESVEYTIYTPGSEAATPINILGSLAAPGLDFDTHAETLRERISGTVAALLSLAGIQADPVKSREAILLATIFEHFWRQQEDLDLAKLILSIQNPPVRQLGVFDVDTFFPEKDRFELAMAFNSLMAAPAFQAWLKGDPLDVDHLFFTPEGKPRHSIFYIAHLSDAERMFFVTLLLESVVTWMRRQSGTTSLRALLYFDEVFGFFPPVAEPPSKRPLLTLLKQARAFGLGTILVTQNPVDIDYKGLTNAGTWFIGKLQAERDKDRVLQGLKGALAEAGQQVDVDYDEIITRLRTRVFLLHNVHDDGPKVFHTRWAMSYLRGPLTRPQLQQLQPKANTRAAAPPPSAEHAQPAPAPRASAPPAAAPPQPETPDAPPGYQPVRPPVPPDVAQGFVPVARAIEEARALLMGRLDATATVGDAVLVYEPVLLAAADVHFVNTRYDMDESESLVLALAADAEMRTPDWEAAEQLALSPQDIALEPETPPQARGVFFAPLPAWATDSKVFRKAQKALADWLYRSRRRTLLRHAGLKLTQHPDEDERAFRIRLQQAAREARDAEIDALRKKYEKQFDRLEKRLRREEQELAEDEAEYEARKREEMIGLGETVLGLFLGRRRSSGLSSAARKRRMTAKAKADIEESRQEIAALQAELADLEEELQAAVADITARWEAALDDVEEVEVKPRRTDVQVEQVMLGWLPFWAFAVERDGRVAYRTVPAYRVGEEA</sequence>
<dbReference type="STRING" id="872965.SE16_14970"/>
<dbReference type="InterPro" id="IPR002789">
    <property type="entry name" value="HerA_central"/>
</dbReference>
<dbReference type="OrthoDB" id="9758751at2"/>
<reference evidence="5 7" key="2">
    <citation type="submission" date="2015-07" db="EMBL/GenBank/DDBJ databases">
        <title>Whole genome sequence of Ardenticatena maritima DSM 23922.</title>
        <authorList>
            <person name="Hemp J."/>
            <person name="Ward L.M."/>
            <person name="Pace L.A."/>
            <person name="Fischer W.W."/>
        </authorList>
    </citation>
    <scope>NUCLEOTIDE SEQUENCE [LARGE SCALE GENOMIC DNA]</scope>
    <source>
        <strain evidence="5 7">110S</strain>
    </source>
</reference>
<dbReference type="Gene3D" id="3.40.50.300">
    <property type="entry name" value="P-loop containing nucleotide triphosphate hydrolases"/>
    <property type="match status" value="2"/>
</dbReference>
<dbReference type="Pfam" id="PF01935">
    <property type="entry name" value="DUF87"/>
    <property type="match status" value="1"/>
</dbReference>
<dbReference type="EMBL" id="BBZA01000275">
    <property type="protein sequence ID" value="GAP64521.1"/>
    <property type="molecule type" value="Genomic_DNA"/>
</dbReference>
<feature type="region of interest" description="Disordered" evidence="2">
    <location>
        <begin position="466"/>
        <end position="520"/>
    </location>
</feature>
<evidence type="ECO:0000313" key="7">
    <source>
        <dbReference type="Proteomes" id="UP000050502"/>
    </source>
</evidence>
<dbReference type="CDD" id="cd01127">
    <property type="entry name" value="TrwB_TraG_TraD_VirD4"/>
    <property type="match status" value="1"/>
</dbReference>
<evidence type="ECO:0000256" key="2">
    <source>
        <dbReference type="SAM" id="MobiDB-lite"/>
    </source>
</evidence>
<feature type="coiled-coil region" evidence="1">
    <location>
        <begin position="763"/>
        <end position="797"/>
    </location>
</feature>
<dbReference type="Proteomes" id="UP000037784">
    <property type="component" value="Unassembled WGS sequence"/>
</dbReference>
<feature type="domain" description="Helicase HerA central" evidence="3">
    <location>
        <begin position="33"/>
        <end position="89"/>
    </location>
</feature>
<dbReference type="AlphaFoldDB" id="A0A0M8KAY8"/>
<reference evidence="4 6" key="1">
    <citation type="journal article" date="2015" name="Genome Announc.">
        <title>Draft Genome Sequence of a Heterotrophic Facultative Anaerobic Thermophilic Bacterium, Ardenticatena maritima Strain 110ST.</title>
        <authorList>
            <person name="Kawaichi S."/>
            <person name="Yoshida T."/>
            <person name="Sako Y."/>
            <person name="Nakamura R."/>
        </authorList>
    </citation>
    <scope>NUCLEOTIDE SEQUENCE [LARGE SCALE GENOMIC DNA]</scope>
    <source>
        <strain evidence="4 6">110S</strain>
    </source>
</reference>
<protein>
    <recommendedName>
        <fullName evidence="3">Helicase HerA central domain-containing protein</fullName>
    </recommendedName>
</protein>
<dbReference type="PATRIC" id="fig|872965.6.peg.3133"/>
<dbReference type="SUPFAM" id="SSF52540">
    <property type="entry name" value="P-loop containing nucleoside triphosphate hydrolases"/>
    <property type="match status" value="1"/>
</dbReference>
<dbReference type="Proteomes" id="UP000050502">
    <property type="component" value="Unassembled WGS sequence"/>
</dbReference>
<dbReference type="PANTHER" id="PTHR30121:SF6">
    <property type="entry name" value="SLR6007 PROTEIN"/>
    <property type="match status" value="1"/>
</dbReference>
<comment type="caution">
    <text evidence="4">The sequence shown here is derived from an EMBL/GenBank/DDBJ whole genome shotgun (WGS) entry which is preliminary data.</text>
</comment>